<dbReference type="SMART" id="SM00028">
    <property type="entry name" value="TPR"/>
    <property type="match status" value="3"/>
</dbReference>
<protein>
    <submittedName>
        <fullName evidence="3">Uncharacterized protein</fullName>
    </submittedName>
</protein>
<evidence type="ECO:0000256" key="1">
    <source>
        <dbReference type="PROSITE-ProRule" id="PRU00339"/>
    </source>
</evidence>
<dbReference type="InterPro" id="IPR019734">
    <property type="entry name" value="TPR_rpt"/>
</dbReference>
<evidence type="ECO:0000256" key="2">
    <source>
        <dbReference type="SAM" id="SignalP"/>
    </source>
</evidence>
<keyword evidence="4" id="KW-1185">Reference proteome</keyword>
<feature type="signal peptide" evidence="2">
    <location>
        <begin position="1"/>
        <end position="18"/>
    </location>
</feature>
<dbReference type="GO" id="GO:0070828">
    <property type="term" value="P:heterochromatin organization"/>
    <property type="evidence" value="ECO:0007669"/>
    <property type="project" value="TreeGrafter"/>
</dbReference>
<dbReference type="PROSITE" id="PS50005">
    <property type="entry name" value="TPR"/>
    <property type="match status" value="1"/>
</dbReference>
<dbReference type="Pfam" id="PF07661">
    <property type="entry name" value="MORN_2"/>
    <property type="match status" value="4"/>
</dbReference>
<proteinExistence type="predicted"/>
<dbReference type="PANTHER" id="PTHR46820:SF1">
    <property type="entry name" value="HISTONE-LYSINE N-METHYLTRANSFERASE SETD7"/>
    <property type="match status" value="1"/>
</dbReference>
<evidence type="ECO:0000313" key="4">
    <source>
        <dbReference type="Proteomes" id="UP000268372"/>
    </source>
</evidence>
<dbReference type="Proteomes" id="UP000268372">
    <property type="component" value="Unassembled WGS sequence"/>
</dbReference>
<keyword evidence="2" id="KW-0732">Signal</keyword>
<dbReference type="SUPFAM" id="SSF48452">
    <property type="entry name" value="TPR-like"/>
    <property type="match status" value="1"/>
</dbReference>
<dbReference type="AlphaFoldDB" id="A0A3P1B7B7"/>
<dbReference type="InterPro" id="IPR011990">
    <property type="entry name" value="TPR-like_helical_dom_sf"/>
</dbReference>
<dbReference type="InterPro" id="IPR011652">
    <property type="entry name" value="MORN_2"/>
</dbReference>
<feature type="chain" id="PRO_5018110111" evidence="2">
    <location>
        <begin position="19"/>
        <end position="1067"/>
    </location>
</feature>
<dbReference type="GO" id="GO:0003682">
    <property type="term" value="F:chromatin binding"/>
    <property type="evidence" value="ECO:0007669"/>
    <property type="project" value="TreeGrafter"/>
</dbReference>
<dbReference type="OrthoDB" id="7342920at2"/>
<dbReference type="Gene3D" id="3.90.930.1">
    <property type="match status" value="3"/>
</dbReference>
<dbReference type="RefSeq" id="WP_124898232.1">
    <property type="nucleotide sequence ID" value="NZ_RQTJ01000002.1"/>
</dbReference>
<name>A0A3P1B7B7_9FLAO</name>
<sequence length="1067" mass="122630">MKNKYLTLLTLISMPLFGQTYSASEFISSGIEQHTNKAYDKAIADFSKVNISDPKYITAQYEIINSLLADKKLEEALKLSTQLFEEKKYLEAPYLLALHGIVLSENDKLDEAIQMFDLGLKNNPESTHLLLNKAVVLYKQKKNQEVLDLYKKIITIDPSHTSALYHLGNLALEDGKIVEGSLSLMTFLMLDPLSANAYSALSTLNKKYHQNYTSKPTLKYSETGDQFKELEELLNAQVQYHANYPLKIGIDDVVVRNMQAIIDYFETHDVKNGFFENQFGKHFKEIALAKHTKNYLYLSLGSISSSFEKEYSKNDKEIKNYVDTFLIPKITENYFTGYRGNQKYKVFRENNEKVFLPLNKENELEGTGIVEDFLGTKKADITYKDNNLNGVKNYYEANGNLSYSENYVNGEITGAIKNYAVNNQLILDLNSKNGKADGKYTTYYPTSGKNCEGTYVDDSYNGLSQCYYPDGTKKIIANYRNGLFNGEYKRFNETGTLVLNSNYADNEIDGDFLEYYDNGTLKLESKYIKGKPVTYTSYHSNKKVENLITYKDHKIVSSELFSVDGKLLEKENYDAKENLISAESFDESGHKYQTHFFKNGKYSHSEFQFANAPALKNKDKTQYQNYNALGNLIAEGSFEKSKPVGEWSYYDALGYLKSKTTFDNNGDYLKIETFLSNGQRDYKVSYKENLYNGLFEDFWNNKIKYTQYYDENGLNGPEILYYDNGKISTNAFYINNNLENEKYIYTQDQKLYRKDILSTNFTLASTFYLLDTPTTFDFVEKNGKFTIKETAATTKTVELKNGQLHGTSVKQAGSLVLNKENYVNNVLHGKQIYNAPTGKLTYEADYFAGKRHGLSKKYDHLGNPINSLQFEWGKENFVRTVFIPGINKKSTEVNYINDQRHGTNTIFGTNGETLAIIHYYYDTPTSYQTVDKNGELSSKIPFTKEVNKIESYYKNGKKALEINFKNFLYNGDYKLNFEDGSLAYHAQYNSGWLNGNQHINYENGQRYMQTSFINGKQQGNTIYFDTNGDKLIETEYSEDEIHGNYKIYENNKIKHNYTYDSDILVAI</sequence>
<accession>A0A3P1B7B7</accession>
<dbReference type="Gene3D" id="1.25.40.10">
    <property type="entry name" value="Tetratricopeptide repeat domain"/>
    <property type="match status" value="1"/>
</dbReference>
<comment type="caution">
    <text evidence="3">The sequence shown here is derived from an EMBL/GenBank/DDBJ whole genome shotgun (WGS) entry which is preliminary data.</text>
</comment>
<dbReference type="EMBL" id="RQTJ01000002">
    <property type="protein sequence ID" value="RRA96821.1"/>
    <property type="molecule type" value="Genomic_DNA"/>
</dbReference>
<dbReference type="PANTHER" id="PTHR46820">
    <property type="entry name" value="HISTONE-LYSINE N-METHYLTRANSFERASE SETD7"/>
    <property type="match status" value="1"/>
</dbReference>
<reference evidence="3 4" key="1">
    <citation type="submission" date="2018-11" db="EMBL/GenBank/DDBJ databases">
        <title>Flavobacterium sp. nov., YIM 102796 draft genome.</title>
        <authorList>
            <person name="Li G."/>
            <person name="Jiang Y."/>
        </authorList>
    </citation>
    <scope>NUCLEOTIDE SEQUENCE [LARGE SCALE GENOMIC DNA]</scope>
    <source>
        <strain evidence="3 4">YIM 102796</strain>
    </source>
</reference>
<organism evidence="3 4">
    <name type="scientific">Paenimyroides viscosum</name>
    <dbReference type="NCBI Taxonomy" id="2488729"/>
    <lineage>
        <taxon>Bacteria</taxon>
        <taxon>Pseudomonadati</taxon>
        <taxon>Bacteroidota</taxon>
        <taxon>Flavobacteriia</taxon>
        <taxon>Flavobacteriales</taxon>
        <taxon>Flavobacteriaceae</taxon>
        <taxon>Paenimyroides</taxon>
    </lineage>
</organism>
<gene>
    <name evidence="3" type="ORF">EG242_01955</name>
</gene>
<keyword evidence="1" id="KW-0802">TPR repeat</keyword>
<evidence type="ECO:0000313" key="3">
    <source>
        <dbReference type="EMBL" id="RRA96821.1"/>
    </source>
</evidence>
<dbReference type="Gene3D" id="2.20.110.10">
    <property type="entry name" value="Histone H3 K4-specific methyltransferase SET7/9 N-terminal domain"/>
    <property type="match status" value="2"/>
</dbReference>
<dbReference type="GO" id="GO:0005694">
    <property type="term" value="C:chromosome"/>
    <property type="evidence" value="ECO:0007669"/>
    <property type="project" value="TreeGrafter"/>
</dbReference>
<feature type="repeat" description="TPR" evidence="1">
    <location>
        <begin position="127"/>
        <end position="160"/>
    </location>
</feature>
<dbReference type="SUPFAM" id="SSF82185">
    <property type="entry name" value="Histone H3 K4-specific methyltransferase SET7/9 N-terminal domain"/>
    <property type="match status" value="5"/>
</dbReference>